<sequence>MLMKNERRSGLLRWRLLAPLLPGLLGISTIATIAELSHPPIAIANPANLRSWEFDPYTQQLQVTVPAGSTPRYLVLQDPPRIAIDIPNSELGRQPVRETYPGLVREIRIGQFEPGIARVVVELAPGMAIAPSQVELQPLGQSNRWVLNLQTDLSQALPDLETTADRGDTLPQLPPAASGASFDPPPPPPTFENLDENGGDPPPPPMLSVEVPSPDSNGIDGAESGVEFDLPIAEETQTSPTPTVSVPGPEARDSEPIAIAENEAQRQPESQSEAIAIEVPQLLSESETEAESEPEAARSPVAESEERAVREATPEVSRPSTSPQRNGPPTEAIVFGQPLPGSRAIAAISTRAEPSEIGGSLQWGDRLSAPKSEERPTESAPAANASAPSERAIAAGTFLILSYPGSAPFTLDAEYPRQEVLVVQADLYDRAGNLSIPLGTPVIGKFMSDRGTPRFVVEAIVLDGRTVPLAAQSDALRSANPHTIEPGQVLPVRLTEHWQPQGR</sequence>
<dbReference type="KEGG" id="oxy:HCG48_20910"/>
<feature type="domain" description="AMIN" evidence="2">
    <location>
        <begin position="48"/>
        <end position="148"/>
    </location>
</feature>
<feature type="region of interest" description="Disordered" evidence="1">
    <location>
        <begin position="351"/>
        <end position="388"/>
    </location>
</feature>
<dbReference type="InterPro" id="IPR021731">
    <property type="entry name" value="AMIN_dom"/>
</dbReference>
<name>A0A6H1U3M0_9CYAN</name>
<evidence type="ECO:0000313" key="4">
    <source>
        <dbReference type="Proteomes" id="UP000500857"/>
    </source>
</evidence>
<organism evidence="3 4">
    <name type="scientific">Oxynema aestuarii AP17</name>
    <dbReference type="NCBI Taxonomy" id="2064643"/>
    <lineage>
        <taxon>Bacteria</taxon>
        <taxon>Bacillati</taxon>
        <taxon>Cyanobacteriota</taxon>
        <taxon>Cyanophyceae</taxon>
        <taxon>Oscillatoriophycideae</taxon>
        <taxon>Oscillatoriales</taxon>
        <taxon>Oscillatoriaceae</taxon>
        <taxon>Oxynema</taxon>
        <taxon>Oxynema aestuarii</taxon>
    </lineage>
</organism>
<dbReference type="EMBL" id="CP051167">
    <property type="protein sequence ID" value="QIZ72750.1"/>
    <property type="molecule type" value="Genomic_DNA"/>
</dbReference>
<feature type="compositionally biased region" description="Low complexity" evidence="1">
    <location>
        <begin position="238"/>
        <end position="247"/>
    </location>
</feature>
<evidence type="ECO:0000256" key="1">
    <source>
        <dbReference type="SAM" id="MobiDB-lite"/>
    </source>
</evidence>
<dbReference type="Pfam" id="PF11741">
    <property type="entry name" value="AMIN"/>
    <property type="match status" value="1"/>
</dbReference>
<keyword evidence="4" id="KW-1185">Reference proteome</keyword>
<evidence type="ECO:0000313" key="3">
    <source>
        <dbReference type="EMBL" id="QIZ72750.1"/>
    </source>
</evidence>
<dbReference type="Proteomes" id="UP000500857">
    <property type="component" value="Chromosome"/>
</dbReference>
<gene>
    <name evidence="3" type="ORF">HCG48_20910</name>
</gene>
<accession>A0A6H1U3M0</accession>
<dbReference type="Gene3D" id="2.60.40.3500">
    <property type="match status" value="1"/>
</dbReference>
<reference evidence="3 4" key="1">
    <citation type="submission" date="2020-04" db="EMBL/GenBank/DDBJ databases">
        <authorList>
            <person name="Basu S."/>
            <person name="Maruthanayagam V."/>
            <person name="Chakraborty S."/>
            <person name="Pramanik A."/>
            <person name="Mukherjee J."/>
            <person name="Brink B."/>
        </authorList>
    </citation>
    <scope>NUCLEOTIDE SEQUENCE [LARGE SCALE GENOMIC DNA]</scope>
    <source>
        <strain evidence="3 4">AP17</strain>
    </source>
</reference>
<protein>
    <submittedName>
        <fullName evidence="3">AMIN domain-containing protein</fullName>
    </submittedName>
</protein>
<feature type="compositionally biased region" description="Low complexity" evidence="1">
    <location>
        <begin position="378"/>
        <end position="388"/>
    </location>
</feature>
<evidence type="ECO:0000259" key="2">
    <source>
        <dbReference type="Pfam" id="PF11741"/>
    </source>
</evidence>
<proteinExistence type="predicted"/>
<feature type="region of interest" description="Disordered" evidence="1">
    <location>
        <begin position="163"/>
        <end position="338"/>
    </location>
</feature>
<feature type="compositionally biased region" description="Basic and acidic residues" evidence="1">
    <location>
        <begin position="304"/>
        <end position="313"/>
    </location>
</feature>
<dbReference type="AlphaFoldDB" id="A0A6H1U3M0"/>
<feature type="compositionally biased region" description="Polar residues" evidence="1">
    <location>
        <begin position="318"/>
        <end position="327"/>
    </location>
</feature>